<dbReference type="Proteomes" id="UP000590524">
    <property type="component" value="Unassembled WGS sequence"/>
</dbReference>
<organism evidence="1 2">
    <name type="scientific">Sphingobium scionense</name>
    <dbReference type="NCBI Taxonomy" id="1404341"/>
    <lineage>
        <taxon>Bacteria</taxon>
        <taxon>Pseudomonadati</taxon>
        <taxon>Pseudomonadota</taxon>
        <taxon>Alphaproteobacteria</taxon>
        <taxon>Sphingomonadales</taxon>
        <taxon>Sphingomonadaceae</taxon>
        <taxon>Sphingobium</taxon>
    </lineage>
</organism>
<proteinExistence type="predicted"/>
<dbReference type="NCBIfam" id="NF047331">
    <property type="entry name" value="phage_HTJ"/>
    <property type="match status" value="1"/>
</dbReference>
<comment type="caution">
    <text evidence="1">The sequence shown here is derived from an EMBL/GenBank/DDBJ whole genome shotgun (WGS) entry which is preliminary data.</text>
</comment>
<name>A0A7W6LSY9_9SPHN</name>
<dbReference type="EMBL" id="JACIEU010000011">
    <property type="protein sequence ID" value="MBB4149123.1"/>
    <property type="molecule type" value="Genomic_DNA"/>
</dbReference>
<gene>
    <name evidence="1" type="ORF">GGQ90_002912</name>
</gene>
<evidence type="ECO:0000313" key="2">
    <source>
        <dbReference type="Proteomes" id="UP000590524"/>
    </source>
</evidence>
<protein>
    <submittedName>
        <fullName evidence="1">Uncharacterized protein</fullName>
    </submittedName>
</protein>
<dbReference type="RefSeq" id="WP_188082765.1">
    <property type="nucleotide sequence ID" value="NZ_JACIEU010000011.1"/>
</dbReference>
<evidence type="ECO:0000313" key="1">
    <source>
        <dbReference type="EMBL" id="MBB4149123.1"/>
    </source>
</evidence>
<dbReference type="AlphaFoldDB" id="A0A7W6LSY9"/>
<reference evidence="1 2" key="1">
    <citation type="submission" date="2020-08" db="EMBL/GenBank/DDBJ databases">
        <title>Genomic Encyclopedia of Type Strains, Phase IV (KMG-IV): sequencing the most valuable type-strain genomes for metagenomic binning, comparative biology and taxonomic classification.</title>
        <authorList>
            <person name="Goeker M."/>
        </authorList>
    </citation>
    <scope>NUCLEOTIDE SEQUENCE [LARGE SCALE GENOMIC DNA]</scope>
    <source>
        <strain evidence="1 2">DSM 19371</strain>
    </source>
</reference>
<keyword evidence="2" id="KW-1185">Reference proteome</keyword>
<accession>A0A7W6LSY9</accession>
<sequence>MFTQADIDELKKAIATGALRVRYADGREVQYRTLAEMRETLTIMQAEVTPASSGNSRGFLASF</sequence>